<gene>
    <name evidence="1" type="ORF">ACFP81_12015</name>
</gene>
<comment type="caution">
    <text evidence="1">The sequence shown here is derived from an EMBL/GenBank/DDBJ whole genome shotgun (WGS) entry which is preliminary data.</text>
</comment>
<dbReference type="EMBL" id="JBHSWD010000002">
    <property type="protein sequence ID" value="MFC6592644.1"/>
    <property type="molecule type" value="Genomic_DNA"/>
</dbReference>
<reference evidence="2" key="1">
    <citation type="journal article" date="2019" name="Int. J. Syst. Evol. Microbiol.">
        <title>The Global Catalogue of Microorganisms (GCM) 10K type strain sequencing project: providing services to taxonomists for standard genome sequencing and annotation.</title>
        <authorList>
            <consortium name="The Broad Institute Genomics Platform"/>
            <consortium name="The Broad Institute Genome Sequencing Center for Infectious Disease"/>
            <person name="Wu L."/>
            <person name="Ma J."/>
        </authorList>
    </citation>
    <scope>NUCLEOTIDE SEQUENCE [LARGE SCALE GENOMIC DNA]</scope>
    <source>
        <strain evidence="2">CGMCC 1.15772</strain>
    </source>
</reference>
<keyword evidence="2" id="KW-1185">Reference proteome</keyword>
<dbReference type="Proteomes" id="UP001596297">
    <property type="component" value="Unassembled WGS sequence"/>
</dbReference>
<evidence type="ECO:0008006" key="3">
    <source>
        <dbReference type="Google" id="ProtNLM"/>
    </source>
</evidence>
<evidence type="ECO:0000313" key="1">
    <source>
        <dbReference type="EMBL" id="MFC6592644.1"/>
    </source>
</evidence>
<accession>A0ABW1YEA9</accession>
<protein>
    <recommendedName>
        <fullName evidence="3">DUF2262 domain-containing protein</fullName>
    </recommendedName>
</protein>
<evidence type="ECO:0000313" key="2">
    <source>
        <dbReference type="Proteomes" id="UP001596297"/>
    </source>
</evidence>
<proteinExistence type="predicted"/>
<organism evidence="1 2">
    <name type="scientific">Deinococcus lacus</name>
    <dbReference type="NCBI Taxonomy" id="392561"/>
    <lineage>
        <taxon>Bacteria</taxon>
        <taxon>Thermotogati</taxon>
        <taxon>Deinococcota</taxon>
        <taxon>Deinococci</taxon>
        <taxon>Deinococcales</taxon>
        <taxon>Deinococcaceae</taxon>
        <taxon>Deinococcus</taxon>
    </lineage>
</organism>
<name>A0ABW1YEA9_9DEIO</name>
<sequence length="301" mass="33401">MRDLDKGMQYLMQHPVARERGELKETYRVTTFPEGLTTIDPEPPAELLRVMEDIAREVHGRTEADWAAAHEQMMADLGWYDAAGGEKADQTESREVPQGVPAARRLSLELREPAPLDTPFTAPLGVWGEYVLTLAPGSLGFSLDEEKWYLYADPEAEATDNELSEFLATLLNSSTVPVTVWADGRIEWEGDEVPAEHAERVRRDLQAATGAGDAAAWARFSHDTLADVYEEAAPYLRSAATEQLPVAAALKLDVPIEVIEDAEHPSKLFFESEVTFDGETWHDLFLEEPPAELLALKPSAE</sequence>
<dbReference type="RefSeq" id="WP_380083765.1">
    <property type="nucleotide sequence ID" value="NZ_JBHSWD010000002.1"/>
</dbReference>